<evidence type="ECO:0000313" key="4">
    <source>
        <dbReference type="EMBL" id="GEU64792.1"/>
    </source>
</evidence>
<dbReference type="SMART" id="SM00343">
    <property type="entry name" value="ZnF_C2HC"/>
    <property type="match status" value="2"/>
</dbReference>
<dbReference type="CDD" id="cd00303">
    <property type="entry name" value="retropepsin_like"/>
    <property type="match status" value="1"/>
</dbReference>
<dbReference type="InterPro" id="IPR036875">
    <property type="entry name" value="Znf_CCHC_sf"/>
</dbReference>
<proteinExistence type="predicted"/>
<dbReference type="Pfam" id="PF08284">
    <property type="entry name" value="RVP_2"/>
    <property type="match status" value="1"/>
</dbReference>
<feature type="compositionally biased region" description="Low complexity" evidence="2">
    <location>
        <begin position="216"/>
        <end position="225"/>
    </location>
</feature>
<evidence type="ECO:0000256" key="1">
    <source>
        <dbReference type="PROSITE-ProRule" id="PRU00047"/>
    </source>
</evidence>
<feature type="region of interest" description="Disordered" evidence="2">
    <location>
        <begin position="496"/>
        <end position="524"/>
    </location>
</feature>
<dbReference type="SUPFAM" id="SSF57756">
    <property type="entry name" value="Retrovirus zinc finger-like domains"/>
    <property type="match status" value="1"/>
</dbReference>
<dbReference type="InterPro" id="IPR032567">
    <property type="entry name" value="RTL1-rel"/>
</dbReference>
<dbReference type="SUPFAM" id="SSF50630">
    <property type="entry name" value="Acid proteases"/>
    <property type="match status" value="1"/>
</dbReference>
<evidence type="ECO:0000259" key="3">
    <source>
        <dbReference type="PROSITE" id="PS50158"/>
    </source>
</evidence>
<feature type="compositionally biased region" description="Basic and acidic residues" evidence="2">
    <location>
        <begin position="496"/>
        <end position="510"/>
    </location>
</feature>
<comment type="caution">
    <text evidence="4">The sequence shown here is derived from an EMBL/GenBank/DDBJ whole genome shotgun (WGS) entry which is preliminary data.</text>
</comment>
<evidence type="ECO:0000256" key="2">
    <source>
        <dbReference type="SAM" id="MobiDB-lite"/>
    </source>
</evidence>
<dbReference type="PANTHER" id="PTHR15503">
    <property type="entry name" value="LDOC1 RELATED"/>
    <property type="match status" value="1"/>
</dbReference>
<keyword evidence="1" id="KW-0863">Zinc-finger</keyword>
<dbReference type="PANTHER" id="PTHR15503:SF45">
    <property type="entry name" value="RNA-DIRECTED DNA POLYMERASE HOMOLOG"/>
    <property type="match status" value="1"/>
</dbReference>
<gene>
    <name evidence="4" type="ORF">Tci_036770</name>
</gene>
<feature type="compositionally biased region" description="Polar residues" evidence="2">
    <location>
        <begin position="511"/>
        <end position="524"/>
    </location>
</feature>
<reference evidence="4" key="1">
    <citation type="journal article" date="2019" name="Sci. Rep.">
        <title>Draft genome of Tanacetum cinerariifolium, the natural source of mosquito coil.</title>
        <authorList>
            <person name="Yamashiro T."/>
            <person name="Shiraishi A."/>
            <person name="Satake H."/>
            <person name="Nakayama K."/>
        </authorList>
    </citation>
    <scope>NUCLEOTIDE SEQUENCE</scope>
</reference>
<organism evidence="4">
    <name type="scientific">Tanacetum cinerariifolium</name>
    <name type="common">Dalmatian daisy</name>
    <name type="synonym">Chrysanthemum cinerariifolium</name>
    <dbReference type="NCBI Taxonomy" id="118510"/>
    <lineage>
        <taxon>Eukaryota</taxon>
        <taxon>Viridiplantae</taxon>
        <taxon>Streptophyta</taxon>
        <taxon>Embryophyta</taxon>
        <taxon>Tracheophyta</taxon>
        <taxon>Spermatophyta</taxon>
        <taxon>Magnoliopsida</taxon>
        <taxon>eudicotyledons</taxon>
        <taxon>Gunneridae</taxon>
        <taxon>Pentapetalae</taxon>
        <taxon>asterids</taxon>
        <taxon>campanulids</taxon>
        <taxon>Asterales</taxon>
        <taxon>Asteraceae</taxon>
        <taxon>Asteroideae</taxon>
        <taxon>Anthemideae</taxon>
        <taxon>Anthemidinae</taxon>
        <taxon>Tanacetum</taxon>
    </lineage>
</organism>
<keyword evidence="1" id="KW-0479">Metal-binding</keyword>
<feature type="domain" description="CCHC-type" evidence="3">
    <location>
        <begin position="597"/>
        <end position="612"/>
    </location>
</feature>
<dbReference type="AlphaFoldDB" id="A0A6L2LWJ0"/>
<accession>A0A6L2LWJ0</accession>
<protein>
    <submittedName>
        <fullName evidence="4">Reverse transcriptase domain-containing protein</fullName>
    </submittedName>
</protein>
<keyword evidence="4" id="KW-0695">RNA-directed DNA polymerase</keyword>
<dbReference type="EMBL" id="BKCJ010005081">
    <property type="protein sequence ID" value="GEU64792.1"/>
    <property type="molecule type" value="Genomic_DNA"/>
</dbReference>
<dbReference type="PROSITE" id="PS50158">
    <property type="entry name" value="ZF_CCHC"/>
    <property type="match status" value="1"/>
</dbReference>
<keyword evidence="4" id="KW-0808">Transferase</keyword>
<sequence>MDLQVKSSNDSPGLTLVVVALEPCQAESVRFCRNMFQIVRTLQVFIAPSNDYTWESGSPTPGGPLPGLLGYGVRHDIGDMKRGKAEVCWKDVCLPKNKCGLGVQKIETVSVPTLHQEQLDTLHWMLTDGTLFSFIVCHAWHSVHERSNKVDWSWLFYHLDFIELIKGEREDVYCSSYLVRDTPNTPPSQDPYEVTVARWRSRVAASSSAPPSPIQTSSDSHSDTSSYSFSIHSSSELYLPCGADLLSPRKRIRDSDLVTDFEVSSKDGYVPYVPREVGIDECFTYADAIRARGTEVRIVVETAVKEESVREDVPDHVTTNGDVEVIYETLGGLVQRFHDHTMKILAHRIQVIKSVQRDLGHMIVATSQQSVTMSERIDTLDQDNVRLQGITMPTATRSEMTQDAINELIAKRNPHKRTVGVDDTYAIIWKARMKIMTEVYYGPEEEDKVEKYIGGLLDNIQGNMIAAKPVRLQNAICIANNLMDQKLKGYAIKNAENKRRFDNNSRDNHGQKQQPFKRQNVNGQNVARAYTVENNVERRGCVKALPYCNKCILHHEGSCTVKCGNYKRVGHMTKDCRTAVATTPRRAPVGNQTGNACYKCERKGHYRNECPKLRNQNCGNKVGNKNGNNEAKARAYAIGGGGADPDLNVIMGMFLINNCYAFMLFYSGADRSFVSTTFSALLDVTLSTLDTSYAIELADGRILETNVILRGCTLGLLGHPFDIYLMLVELGSFDVIVGMDWLAKYHMVIVFEEKIIRIPYGD</sequence>
<keyword evidence="1" id="KW-0862">Zinc</keyword>
<dbReference type="InterPro" id="IPR001878">
    <property type="entry name" value="Znf_CCHC"/>
</dbReference>
<dbReference type="GO" id="GO:0003964">
    <property type="term" value="F:RNA-directed DNA polymerase activity"/>
    <property type="evidence" value="ECO:0007669"/>
    <property type="project" value="UniProtKB-KW"/>
</dbReference>
<dbReference type="Gene3D" id="2.40.70.10">
    <property type="entry name" value="Acid Proteases"/>
    <property type="match status" value="1"/>
</dbReference>
<dbReference type="GO" id="GO:0003676">
    <property type="term" value="F:nucleic acid binding"/>
    <property type="evidence" value="ECO:0007669"/>
    <property type="project" value="InterPro"/>
</dbReference>
<feature type="region of interest" description="Disordered" evidence="2">
    <location>
        <begin position="206"/>
        <end position="225"/>
    </location>
</feature>
<keyword evidence="4" id="KW-0548">Nucleotidyltransferase</keyword>
<dbReference type="InterPro" id="IPR021109">
    <property type="entry name" value="Peptidase_aspartic_dom_sf"/>
</dbReference>
<name>A0A6L2LWJ0_TANCI</name>
<dbReference type="GO" id="GO:0008270">
    <property type="term" value="F:zinc ion binding"/>
    <property type="evidence" value="ECO:0007669"/>
    <property type="project" value="UniProtKB-KW"/>
</dbReference>
<dbReference type="Gene3D" id="4.10.60.10">
    <property type="entry name" value="Zinc finger, CCHC-type"/>
    <property type="match status" value="1"/>
</dbReference>